<keyword evidence="3" id="KW-1185">Reference proteome</keyword>
<feature type="region of interest" description="Disordered" evidence="1">
    <location>
        <begin position="141"/>
        <end position="167"/>
    </location>
</feature>
<name>A0ABU5H3Y3_9BACT</name>
<accession>A0ABU5H3Y3</accession>
<dbReference type="EMBL" id="JAXIVS010000004">
    <property type="protein sequence ID" value="MDY7227518.1"/>
    <property type="molecule type" value="Genomic_DNA"/>
</dbReference>
<comment type="caution">
    <text evidence="2">The sequence shown here is derived from an EMBL/GenBank/DDBJ whole genome shotgun (WGS) entry which is preliminary data.</text>
</comment>
<dbReference type="RefSeq" id="WP_321546239.1">
    <property type="nucleotide sequence ID" value="NZ_JAXIVS010000004.1"/>
</dbReference>
<evidence type="ECO:0000313" key="3">
    <source>
        <dbReference type="Proteomes" id="UP001291309"/>
    </source>
</evidence>
<reference evidence="2 3" key="1">
    <citation type="submission" date="2023-12" db="EMBL/GenBank/DDBJ databases">
        <title>the genome sequence of Hyalangium sp. s54d21.</title>
        <authorList>
            <person name="Zhang X."/>
        </authorList>
    </citation>
    <scope>NUCLEOTIDE SEQUENCE [LARGE SCALE GENOMIC DNA]</scope>
    <source>
        <strain evidence="3">s54d21</strain>
    </source>
</reference>
<evidence type="ECO:0008006" key="4">
    <source>
        <dbReference type="Google" id="ProtNLM"/>
    </source>
</evidence>
<proteinExistence type="predicted"/>
<sequence>MALLLGLAGGLGGCGENTCEPEGEFFAQSRQIGVIAVDEAAVYWTAVSQDGDKQLGEVWRKAKDGGDPQRLYQGTADPIFPFPVVSADATHAYWLEPCSRPGDPPCAEVRRVSKAGGTAQTLVRDRVFSFVLDGDRVYFSTSSQQQRNGNPSTPEADGAVWSMPKDGSSPPVALVENLDRLRHVAVDATHVYFVAARATATGREALISRVPKTGGAVEIAALTGISPYSFVLTDEWLVFHMDRSLSRVGKGEQQPAFIKNYTEDPVDGLVVVGDTVYFGDSGHTEGTTLDPDASNYICGAIRSIPLSGGEVKTFSEEEIRPHSLMTDGTMLYWVSGSSDSPSNTIRRSKL</sequence>
<evidence type="ECO:0000256" key="1">
    <source>
        <dbReference type="SAM" id="MobiDB-lite"/>
    </source>
</evidence>
<feature type="compositionally biased region" description="Polar residues" evidence="1">
    <location>
        <begin position="141"/>
        <end position="153"/>
    </location>
</feature>
<dbReference type="Proteomes" id="UP001291309">
    <property type="component" value="Unassembled WGS sequence"/>
</dbReference>
<organism evidence="2 3">
    <name type="scientific">Hyalangium rubrum</name>
    <dbReference type="NCBI Taxonomy" id="3103134"/>
    <lineage>
        <taxon>Bacteria</taxon>
        <taxon>Pseudomonadati</taxon>
        <taxon>Myxococcota</taxon>
        <taxon>Myxococcia</taxon>
        <taxon>Myxococcales</taxon>
        <taxon>Cystobacterineae</taxon>
        <taxon>Archangiaceae</taxon>
        <taxon>Hyalangium</taxon>
    </lineage>
</organism>
<dbReference type="SUPFAM" id="SSF63825">
    <property type="entry name" value="YWTD domain"/>
    <property type="match status" value="1"/>
</dbReference>
<evidence type="ECO:0000313" key="2">
    <source>
        <dbReference type="EMBL" id="MDY7227518.1"/>
    </source>
</evidence>
<gene>
    <name evidence="2" type="ORF">SYV04_13985</name>
</gene>
<protein>
    <recommendedName>
        <fullName evidence="4">Lipoprotein</fullName>
    </recommendedName>
</protein>